<keyword evidence="3" id="KW-1003">Cell membrane</keyword>
<evidence type="ECO:0000256" key="4">
    <source>
        <dbReference type="ARBA" id="ARBA00022692"/>
    </source>
</evidence>
<feature type="transmembrane region" description="Helical" evidence="7">
    <location>
        <begin position="169"/>
        <end position="195"/>
    </location>
</feature>
<evidence type="ECO:0000313" key="9">
    <source>
        <dbReference type="EMBL" id="CAH2032355.1"/>
    </source>
</evidence>
<keyword evidence="6 7" id="KW-0472">Membrane</keyword>
<sequence>MTTYRYQAVDGDGVRQQGLIKAESEEVVAQDLAARGYLVLSIQESAGLLDGLMRRFAQQKVRRMDIIELANSLSVMMGAGLPITTSLADIISATPNPTLRNILGNIKQEIEQGSTFSDALDRRGAVFPDIFTRLVRVGEETGRFEKSLADVAEHLQRVEDLTAAIKKALIYPAFAIVTTLGALIFWLVFVLPQIIGTIKGMGVKLPLLTRILMGASTVTQQFWYLAPLVVAAAYGGFRLLKRSEQGLYLIDAAKLRLPIYKLIEYNRLLAVFAEQMRILIVAGLTVDRTLGIVSSVVHNAVFKKAFDQIREDITYGSTIADALRKHPVFPVMVVRLVGIGESSGSLDNQFSFLATHYLKKLDEISDKLGKIIEPVVIGFIGVMFAVIIMGLLLPVYDLISAVGKG</sequence>
<accession>A0ABM9DDA7</accession>
<gene>
    <name evidence="9" type="ORF">GEAMG1_2519</name>
</gene>
<dbReference type="EMBL" id="OW150024">
    <property type="protein sequence ID" value="CAH2032355.1"/>
    <property type="molecule type" value="Genomic_DNA"/>
</dbReference>
<protein>
    <submittedName>
        <fullName evidence="9">General secretion pathway protein F</fullName>
    </submittedName>
</protein>
<dbReference type="PRINTS" id="PR00812">
    <property type="entry name" value="BCTERIALGSPF"/>
</dbReference>
<reference evidence="9 10" key="1">
    <citation type="submission" date="2022-03" db="EMBL/GenBank/DDBJ databases">
        <authorList>
            <person name="Koch H."/>
        </authorList>
    </citation>
    <scope>NUCLEOTIDE SEQUENCE [LARGE SCALE GENOMIC DNA]</scope>
    <source>
        <strain evidence="9 10">G1</strain>
    </source>
</reference>
<proteinExistence type="inferred from homology"/>
<feature type="domain" description="Type II secretion system protein GspF" evidence="8">
    <location>
        <begin position="70"/>
        <end position="192"/>
    </location>
</feature>
<evidence type="ECO:0000256" key="7">
    <source>
        <dbReference type="SAM" id="Phobius"/>
    </source>
</evidence>
<dbReference type="Proteomes" id="UP001295463">
    <property type="component" value="Chromosome"/>
</dbReference>
<evidence type="ECO:0000256" key="2">
    <source>
        <dbReference type="ARBA" id="ARBA00005745"/>
    </source>
</evidence>
<evidence type="ECO:0000256" key="6">
    <source>
        <dbReference type="ARBA" id="ARBA00023136"/>
    </source>
</evidence>
<feature type="transmembrane region" description="Helical" evidence="7">
    <location>
        <begin position="375"/>
        <end position="396"/>
    </location>
</feature>
<name>A0ABM9DDA7_9BACT</name>
<dbReference type="Gene3D" id="1.20.81.30">
    <property type="entry name" value="Type II secretion system (T2SS), domain F"/>
    <property type="match status" value="2"/>
</dbReference>
<evidence type="ECO:0000256" key="5">
    <source>
        <dbReference type="ARBA" id="ARBA00022989"/>
    </source>
</evidence>
<comment type="similarity">
    <text evidence="2">Belongs to the GSP F family.</text>
</comment>
<evidence type="ECO:0000256" key="1">
    <source>
        <dbReference type="ARBA" id="ARBA00004651"/>
    </source>
</evidence>
<dbReference type="RefSeq" id="WP_305733110.1">
    <property type="nucleotide sequence ID" value="NZ_OW150024.1"/>
</dbReference>
<dbReference type="PANTHER" id="PTHR30012:SF0">
    <property type="entry name" value="TYPE II SECRETION SYSTEM PROTEIN F-RELATED"/>
    <property type="match status" value="1"/>
</dbReference>
<dbReference type="InterPro" id="IPR042094">
    <property type="entry name" value="T2SS_GspF_sf"/>
</dbReference>
<dbReference type="InterPro" id="IPR018076">
    <property type="entry name" value="T2SS_GspF_dom"/>
</dbReference>
<feature type="transmembrane region" description="Helical" evidence="7">
    <location>
        <begin position="222"/>
        <end position="240"/>
    </location>
</feature>
<evidence type="ECO:0000313" key="10">
    <source>
        <dbReference type="Proteomes" id="UP001295463"/>
    </source>
</evidence>
<organism evidence="9 10">
    <name type="scientific">Trichlorobacter ammonificans</name>
    <dbReference type="NCBI Taxonomy" id="2916410"/>
    <lineage>
        <taxon>Bacteria</taxon>
        <taxon>Pseudomonadati</taxon>
        <taxon>Thermodesulfobacteriota</taxon>
        <taxon>Desulfuromonadia</taxon>
        <taxon>Geobacterales</taxon>
        <taxon>Geobacteraceae</taxon>
        <taxon>Trichlorobacter</taxon>
    </lineage>
</organism>
<evidence type="ECO:0000259" key="8">
    <source>
        <dbReference type="Pfam" id="PF00482"/>
    </source>
</evidence>
<dbReference type="Pfam" id="PF00482">
    <property type="entry name" value="T2SSF"/>
    <property type="match status" value="2"/>
</dbReference>
<dbReference type="InterPro" id="IPR003004">
    <property type="entry name" value="GspF/PilC"/>
</dbReference>
<keyword evidence="4 7" id="KW-0812">Transmembrane</keyword>
<dbReference type="PANTHER" id="PTHR30012">
    <property type="entry name" value="GENERAL SECRETION PATHWAY PROTEIN"/>
    <property type="match status" value="1"/>
</dbReference>
<feature type="domain" description="Type II secretion system protein GspF" evidence="8">
    <location>
        <begin position="272"/>
        <end position="394"/>
    </location>
</feature>
<evidence type="ECO:0000256" key="3">
    <source>
        <dbReference type="ARBA" id="ARBA00022475"/>
    </source>
</evidence>
<keyword evidence="5 7" id="KW-1133">Transmembrane helix</keyword>
<keyword evidence="10" id="KW-1185">Reference proteome</keyword>
<comment type="subcellular location">
    <subcellularLocation>
        <location evidence="1">Cell membrane</location>
        <topology evidence="1">Multi-pass membrane protein</topology>
    </subcellularLocation>
</comment>